<gene>
    <name evidence="2" type="ORF">TIFTF001_030367</name>
</gene>
<evidence type="ECO:0000256" key="1">
    <source>
        <dbReference type="SAM" id="SignalP"/>
    </source>
</evidence>
<keyword evidence="3" id="KW-1185">Reference proteome</keyword>
<dbReference type="Proteomes" id="UP001187192">
    <property type="component" value="Unassembled WGS sequence"/>
</dbReference>
<feature type="chain" id="PRO_5041649712" evidence="1">
    <location>
        <begin position="28"/>
        <end position="48"/>
    </location>
</feature>
<comment type="caution">
    <text evidence="2">The sequence shown here is derived from an EMBL/GenBank/DDBJ whole genome shotgun (WGS) entry which is preliminary data.</text>
</comment>
<protein>
    <submittedName>
        <fullName evidence="2">Uncharacterized protein</fullName>
    </submittedName>
</protein>
<sequence length="48" mass="5290">MPSRSGSPRRRLALILVAAVIFPPSPARVLSGQRGERQVREGKGKIYM</sequence>
<feature type="signal peptide" evidence="1">
    <location>
        <begin position="1"/>
        <end position="27"/>
    </location>
</feature>
<accession>A0AA88DTA6</accession>
<keyword evidence="1" id="KW-0732">Signal</keyword>
<dbReference type="EMBL" id="BTGU01000109">
    <property type="protein sequence ID" value="GMN61275.1"/>
    <property type="molecule type" value="Genomic_DNA"/>
</dbReference>
<proteinExistence type="predicted"/>
<evidence type="ECO:0000313" key="2">
    <source>
        <dbReference type="EMBL" id="GMN61275.1"/>
    </source>
</evidence>
<name>A0AA88DTA6_FICCA</name>
<reference evidence="2" key="1">
    <citation type="submission" date="2023-07" db="EMBL/GenBank/DDBJ databases">
        <title>draft genome sequence of fig (Ficus carica).</title>
        <authorList>
            <person name="Takahashi T."/>
            <person name="Nishimura K."/>
        </authorList>
    </citation>
    <scope>NUCLEOTIDE SEQUENCE</scope>
</reference>
<dbReference type="AlphaFoldDB" id="A0AA88DTA6"/>
<organism evidence="2 3">
    <name type="scientific">Ficus carica</name>
    <name type="common">Common fig</name>
    <dbReference type="NCBI Taxonomy" id="3494"/>
    <lineage>
        <taxon>Eukaryota</taxon>
        <taxon>Viridiplantae</taxon>
        <taxon>Streptophyta</taxon>
        <taxon>Embryophyta</taxon>
        <taxon>Tracheophyta</taxon>
        <taxon>Spermatophyta</taxon>
        <taxon>Magnoliopsida</taxon>
        <taxon>eudicotyledons</taxon>
        <taxon>Gunneridae</taxon>
        <taxon>Pentapetalae</taxon>
        <taxon>rosids</taxon>
        <taxon>fabids</taxon>
        <taxon>Rosales</taxon>
        <taxon>Moraceae</taxon>
        <taxon>Ficeae</taxon>
        <taxon>Ficus</taxon>
    </lineage>
</organism>
<evidence type="ECO:0000313" key="3">
    <source>
        <dbReference type="Proteomes" id="UP001187192"/>
    </source>
</evidence>